<evidence type="ECO:0000256" key="4">
    <source>
        <dbReference type="PROSITE-ProRule" id="PRU00191"/>
    </source>
</evidence>
<evidence type="ECO:0000256" key="2">
    <source>
        <dbReference type="ARBA" id="ARBA00022999"/>
    </source>
</evidence>
<protein>
    <submittedName>
        <fullName evidence="9">Tyrosine-protein kinase HCK-like</fullName>
    </submittedName>
</protein>
<dbReference type="PANTHER" id="PTHR46037">
    <property type="entry name" value="PROTEIN ENHANCER OF SEVENLESS 2B"/>
    <property type="match status" value="1"/>
</dbReference>
<dbReference type="Proteomes" id="UP000504611">
    <property type="component" value="Unplaced"/>
</dbReference>
<dbReference type="InterPro" id="IPR000980">
    <property type="entry name" value="SH2"/>
</dbReference>
<dbReference type="Gene3D" id="3.30.505.10">
    <property type="entry name" value="SH2 domain"/>
    <property type="match status" value="1"/>
</dbReference>
<dbReference type="InterPro" id="IPR036028">
    <property type="entry name" value="SH3-like_dom_sf"/>
</dbReference>
<evidence type="ECO:0000313" key="9">
    <source>
        <dbReference type="RefSeq" id="XP_010771688.1"/>
    </source>
</evidence>
<dbReference type="AlphaFoldDB" id="A0A6I9N8H4"/>
<keyword evidence="1 5" id="KW-0728">SH3 domain</keyword>
<evidence type="ECO:0000313" key="8">
    <source>
        <dbReference type="Proteomes" id="UP000504611"/>
    </source>
</evidence>
<dbReference type="Pfam" id="PF00018">
    <property type="entry name" value="SH3_1"/>
    <property type="match status" value="1"/>
</dbReference>
<name>A0A6I9N8H4_9TELE</name>
<evidence type="ECO:0000259" key="6">
    <source>
        <dbReference type="PROSITE" id="PS50001"/>
    </source>
</evidence>
<organism evidence="8 9">
    <name type="scientific">Notothenia coriiceps</name>
    <name type="common">black rockcod</name>
    <dbReference type="NCBI Taxonomy" id="8208"/>
    <lineage>
        <taxon>Eukaryota</taxon>
        <taxon>Metazoa</taxon>
        <taxon>Chordata</taxon>
        <taxon>Craniata</taxon>
        <taxon>Vertebrata</taxon>
        <taxon>Euteleostomi</taxon>
        <taxon>Actinopterygii</taxon>
        <taxon>Neopterygii</taxon>
        <taxon>Teleostei</taxon>
        <taxon>Neoteleostei</taxon>
        <taxon>Acanthomorphata</taxon>
        <taxon>Eupercaria</taxon>
        <taxon>Perciformes</taxon>
        <taxon>Notothenioidei</taxon>
        <taxon>Nototheniidae</taxon>
        <taxon>Notothenia</taxon>
    </lineage>
</organism>
<dbReference type="InterPro" id="IPR043539">
    <property type="entry name" value="Grb2-like"/>
</dbReference>
<evidence type="ECO:0000256" key="1">
    <source>
        <dbReference type="ARBA" id="ARBA00022443"/>
    </source>
</evidence>
<dbReference type="SUPFAM" id="SSF50044">
    <property type="entry name" value="SH3-domain"/>
    <property type="match status" value="1"/>
</dbReference>
<dbReference type="FunFam" id="2.30.30.40:FF:000095">
    <property type="entry name" value="Tyrosine-protein kinase"/>
    <property type="match status" value="1"/>
</dbReference>
<dbReference type="PROSITE" id="PS50001">
    <property type="entry name" value="SH2"/>
    <property type="match status" value="1"/>
</dbReference>
<accession>A0A6I9N8H4</accession>
<sequence length="107" mass="11843">MPSNANSSEGESIAMALYDYEAIHEADLGFKKGDKLKILAESGEWWKAKLVSTGQEGFIPSNYVAKDTLEAEDWFFKGVSRKDAERQLLASGNKGGSYMIRDSETTQ</sequence>
<keyword evidence="2 4" id="KW-0727">SH2 domain</keyword>
<dbReference type="Pfam" id="PF00017">
    <property type="entry name" value="SH2"/>
    <property type="match status" value="1"/>
</dbReference>
<feature type="non-terminal residue" evidence="9">
    <location>
        <position position="107"/>
    </location>
</feature>
<feature type="domain" description="SH3" evidence="7">
    <location>
        <begin position="9"/>
        <end position="69"/>
    </location>
</feature>
<dbReference type="RefSeq" id="XP_010771688.1">
    <property type="nucleotide sequence ID" value="XM_010773386.1"/>
</dbReference>
<evidence type="ECO:0000256" key="5">
    <source>
        <dbReference type="PROSITE-ProRule" id="PRU00192"/>
    </source>
</evidence>
<dbReference type="KEGG" id="ncc:104947384"/>
<dbReference type="InterPro" id="IPR001452">
    <property type="entry name" value="SH3_domain"/>
</dbReference>
<dbReference type="GeneID" id="104947384"/>
<dbReference type="PROSITE" id="PS50002">
    <property type="entry name" value="SH3"/>
    <property type="match status" value="1"/>
</dbReference>
<feature type="domain" description="SH2" evidence="6">
    <location>
        <begin position="74"/>
        <end position="107"/>
    </location>
</feature>
<evidence type="ECO:0000259" key="7">
    <source>
        <dbReference type="PROSITE" id="PS50002"/>
    </source>
</evidence>
<gene>
    <name evidence="9" type="primary">LOC104947384</name>
</gene>
<dbReference type="PRINTS" id="PR00452">
    <property type="entry name" value="SH3DOMAIN"/>
</dbReference>
<dbReference type="InterPro" id="IPR036860">
    <property type="entry name" value="SH2_dom_sf"/>
</dbReference>
<keyword evidence="8" id="KW-1185">Reference proteome</keyword>
<reference evidence="9" key="1">
    <citation type="submission" date="2025-08" db="UniProtKB">
        <authorList>
            <consortium name="RefSeq"/>
        </authorList>
    </citation>
    <scope>IDENTIFICATION</scope>
    <source>
        <tissue evidence="9">Muscle</tissue>
    </source>
</reference>
<dbReference type="Gene3D" id="2.30.30.40">
    <property type="entry name" value="SH3 Domains"/>
    <property type="match status" value="1"/>
</dbReference>
<evidence type="ECO:0000256" key="3">
    <source>
        <dbReference type="ARBA" id="ARBA00023288"/>
    </source>
</evidence>
<dbReference type="SMART" id="SM00326">
    <property type="entry name" value="SH3"/>
    <property type="match status" value="1"/>
</dbReference>
<proteinExistence type="predicted"/>
<keyword evidence="3" id="KW-0449">Lipoprotein</keyword>
<dbReference type="OrthoDB" id="8767019at2759"/>